<keyword evidence="15" id="KW-1185">Reference proteome</keyword>
<dbReference type="GO" id="GO:0055085">
    <property type="term" value="P:transmembrane transport"/>
    <property type="evidence" value="ECO:0007669"/>
    <property type="project" value="InterPro"/>
</dbReference>
<comment type="catalytic activity">
    <reaction evidence="10">
        <text>hydrogencarbonate + H(+) = CO2 + H2O</text>
        <dbReference type="Rhea" id="RHEA:10748"/>
        <dbReference type="ChEBI" id="CHEBI:15377"/>
        <dbReference type="ChEBI" id="CHEBI:15378"/>
        <dbReference type="ChEBI" id="CHEBI:16526"/>
        <dbReference type="ChEBI" id="CHEBI:17544"/>
        <dbReference type="EC" id="4.2.1.1"/>
    </reaction>
</comment>
<evidence type="ECO:0000256" key="5">
    <source>
        <dbReference type="ARBA" id="ARBA00022833"/>
    </source>
</evidence>
<dbReference type="GO" id="GO:0016020">
    <property type="term" value="C:membrane"/>
    <property type="evidence" value="ECO:0007669"/>
    <property type="project" value="UniProtKB-SubCell"/>
</dbReference>
<dbReference type="GO" id="GO:0004089">
    <property type="term" value="F:carbonate dehydratase activity"/>
    <property type="evidence" value="ECO:0007669"/>
    <property type="project" value="UniProtKB-EC"/>
</dbReference>
<gene>
    <name evidence="14" type="ORF">NCAST_34_01650</name>
</gene>
<dbReference type="eggNOG" id="COG0288">
    <property type="taxonomic scope" value="Bacteria"/>
</dbReference>
<dbReference type="RefSeq" id="WP_022567130.1">
    <property type="nucleotide sequence ID" value="NZ_BAFO02000034.1"/>
</dbReference>
<comment type="function">
    <text evidence="9">Catalyzes the reversible hydration of carbon dioxide to form bicarbonate.</text>
</comment>
<evidence type="ECO:0000256" key="12">
    <source>
        <dbReference type="SAM" id="Phobius"/>
    </source>
</evidence>
<evidence type="ECO:0000313" key="15">
    <source>
        <dbReference type="Proteomes" id="UP000017048"/>
    </source>
</evidence>
<evidence type="ECO:0000256" key="4">
    <source>
        <dbReference type="ARBA" id="ARBA00022692"/>
    </source>
</evidence>
<dbReference type="STRING" id="1824.SAMN05444423_104109"/>
<feature type="binding site" evidence="11">
    <location>
        <position position="639"/>
    </location>
    <ligand>
        <name>Zn(2+)</name>
        <dbReference type="ChEBI" id="CHEBI:29105"/>
    </ligand>
</feature>
<evidence type="ECO:0000313" key="14">
    <source>
        <dbReference type="EMBL" id="GAD87037.1"/>
    </source>
</evidence>
<feature type="transmembrane region" description="Helical" evidence="12">
    <location>
        <begin position="381"/>
        <end position="412"/>
    </location>
</feature>
<dbReference type="Pfam" id="PF00916">
    <property type="entry name" value="Sulfate_transp"/>
    <property type="match status" value="1"/>
</dbReference>
<organism evidence="14 15">
    <name type="scientific">Nocardia asteroides NBRC 15531</name>
    <dbReference type="NCBI Taxonomy" id="1110697"/>
    <lineage>
        <taxon>Bacteria</taxon>
        <taxon>Bacillati</taxon>
        <taxon>Actinomycetota</taxon>
        <taxon>Actinomycetes</taxon>
        <taxon>Mycobacteriales</taxon>
        <taxon>Nocardiaceae</taxon>
        <taxon>Nocardia</taxon>
    </lineage>
</organism>
<dbReference type="PANTHER" id="PTHR11814">
    <property type="entry name" value="SULFATE TRANSPORTER"/>
    <property type="match status" value="1"/>
</dbReference>
<proteinExistence type="inferred from homology"/>
<comment type="subcellular location">
    <subcellularLocation>
        <location evidence="1">Membrane</location>
        <topology evidence="1">Multi-pass membrane protein</topology>
    </subcellularLocation>
</comment>
<keyword evidence="4 12" id="KW-0812">Transmembrane</keyword>
<feature type="transmembrane region" description="Helical" evidence="12">
    <location>
        <begin position="249"/>
        <end position="274"/>
    </location>
</feature>
<dbReference type="eggNOG" id="COG0659">
    <property type="taxonomic scope" value="Bacteria"/>
</dbReference>
<evidence type="ECO:0000256" key="7">
    <source>
        <dbReference type="ARBA" id="ARBA00023136"/>
    </source>
</evidence>
<accession>U5EAA8</accession>
<dbReference type="Pfam" id="PF00484">
    <property type="entry name" value="Pro_CA"/>
    <property type="match status" value="1"/>
</dbReference>
<evidence type="ECO:0000256" key="6">
    <source>
        <dbReference type="ARBA" id="ARBA00022989"/>
    </source>
</evidence>
<evidence type="ECO:0000256" key="8">
    <source>
        <dbReference type="ARBA" id="ARBA00023239"/>
    </source>
</evidence>
<evidence type="ECO:0000256" key="2">
    <source>
        <dbReference type="ARBA" id="ARBA00006217"/>
    </source>
</evidence>
<comment type="similarity">
    <text evidence="2">Belongs to the beta-class carbonic anhydrase family.</text>
</comment>
<comment type="cofactor">
    <cofactor evidence="11">
        <name>Zn(2+)</name>
        <dbReference type="ChEBI" id="CHEBI:29105"/>
    </cofactor>
    <text evidence="11">Binds 1 zinc ion per subunit.</text>
</comment>
<feature type="binding site" evidence="11">
    <location>
        <position position="581"/>
    </location>
    <ligand>
        <name>Zn(2+)</name>
        <dbReference type="ChEBI" id="CHEBI:29105"/>
    </ligand>
</feature>
<feature type="binding site" evidence="11">
    <location>
        <position position="642"/>
    </location>
    <ligand>
        <name>Zn(2+)</name>
        <dbReference type="ChEBI" id="CHEBI:29105"/>
    </ligand>
</feature>
<evidence type="ECO:0000256" key="3">
    <source>
        <dbReference type="ARBA" id="ARBA00012925"/>
    </source>
</evidence>
<keyword evidence="6 12" id="KW-1133">Transmembrane helix</keyword>
<keyword evidence="7 12" id="KW-0472">Membrane</keyword>
<reference evidence="14 15" key="1">
    <citation type="journal article" date="2014" name="BMC Genomics">
        <title>Genome based analysis of type-I polyketide synthase and nonribosomal peptide synthetase gene clusters in seven strains of five representative Nocardia species.</title>
        <authorList>
            <person name="Komaki H."/>
            <person name="Ichikawa N."/>
            <person name="Hosoyama A."/>
            <person name="Takahashi-Nakaguchi A."/>
            <person name="Matsuzawa T."/>
            <person name="Suzuki K."/>
            <person name="Fujita N."/>
            <person name="Gonoi T."/>
        </authorList>
    </citation>
    <scope>NUCLEOTIDE SEQUENCE [LARGE SCALE GENOMIC DNA]</scope>
    <source>
        <strain evidence="14 15">NBRC 15531</strain>
    </source>
</reference>
<feature type="transmembrane region" description="Helical" evidence="12">
    <location>
        <begin position="59"/>
        <end position="81"/>
    </location>
</feature>
<dbReference type="OrthoDB" id="9771198at2"/>
<evidence type="ECO:0000256" key="10">
    <source>
        <dbReference type="ARBA" id="ARBA00048348"/>
    </source>
</evidence>
<dbReference type="GO" id="GO:0015976">
    <property type="term" value="P:carbon utilization"/>
    <property type="evidence" value="ECO:0007669"/>
    <property type="project" value="InterPro"/>
</dbReference>
<dbReference type="PROSITE" id="PS00704">
    <property type="entry name" value="PROK_CO2_ANHYDRASE_1"/>
    <property type="match status" value="1"/>
</dbReference>
<dbReference type="Gene3D" id="3.40.1050.10">
    <property type="entry name" value="Carbonic anhydrase"/>
    <property type="match status" value="1"/>
</dbReference>
<evidence type="ECO:0000256" key="9">
    <source>
        <dbReference type="ARBA" id="ARBA00024993"/>
    </source>
</evidence>
<dbReference type="GeneID" id="91515756"/>
<dbReference type="InterPro" id="IPR011547">
    <property type="entry name" value="SLC26A/SulP_dom"/>
</dbReference>
<feature type="transmembrane region" description="Helical" evidence="12">
    <location>
        <begin position="32"/>
        <end position="52"/>
    </location>
</feature>
<evidence type="ECO:0000259" key="13">
    <source>
        <dbReference type="Pfam" id="PF00916"/>
    </source>
</evidence>
<dbReference type="SUPFAM" id="SSF53056">
    <property type="entry name" value="beta-carbonic anhydrase, cab"/>
    <property type="match status" value="1"/>
</dbReference>
<protein>
    <recommendedName>
        <fullName evidence="3">carbonic anhydrase</fullName>
        <ecNumber evidence="3">4.2.1.1</ecNumber>
    </recommendedName>
</protein>
<evidence type="ECO:0000256" key="11">
    <source>
        <dbReference type="PIRSR" id="PIRSR601765-1"/>
    </source>
</evidence>
<name>U5EAA8_NOCAS</name>
<feature type="binding site" evidence="11">
    <location>
        <position position="583"/>
    </location>
    <ligand>
        <name>Zn(2+)</name>
        <dbReference type="ChEBI" id="CHEBI:29105"/>
    </ligand>
</feature>
<keyword evidence="8" id="KW-0456">Lyase</keyword>
<dbReference type="InterPro" id="IPR001765">
    <property type="entry name" value="Carbonic_anhydrase"/>
</dbReference>
<keyword evidence="11" id="KW-0479">Metal-binding</keyword>
<dbReference type="AlphaFoldDB" id="U5EAA8"/>
<feature type="transmembrane region" description="Helical" evidence="12">
    <location>
        <begin position="207"/>
        <end position="226"/>
    </location>
</feature>
<comment type="caution">
    <text evidence="14">The sequence shown here is derived from an EMBL/GenBank/DDBJ whole genome shotgun (WGS) entry which is preliminary data.</text>
</comment>
<dbReference type="Proteomes" id="UP000017048">
    <property type="component" value="Unassembled WGS sequence"/>
</dbReference>
<feature type="transmembrane region" description="Helical" evidence="12">
    <location>
        <begin position="352"/>
        <end position="369"/>
    </location>
</feature>
<dbReference type="InterPro" id="IPR015892">
    <property type="entry name" value="Carbonic_anhydrase_CS"/>
</dbReference>
<dbReference type="InterPro" id="IPR036874">
    <property type="entry name" value="Carbonic_anhydrase_sf"/>
</dbReference>
<evidence type="ECO:0000256" key="1">
    <source>
        <dbReference type="ARBA" id="ARBA00004141"/>
    </source>
</evidence>
<dbReference type="EMBL" id="BAFO02000034">
    <property type="protein sequence ID" value="GAD87037.1"/>
    <property type="molecule type" value="Genomic_DNA"/>
</dbReference>
<dbReference type="EC" id="4.2.1.1" evidence="3"/>
<sequence length="756" mass="78577">MSQAEAPERAGDLPAPQPPLSDRLRGVLRHDLPASVVVFLVALPLSLGIAIASDAPIMAGLIAAVVGGIVAGAVGGSPMLASGPAAGLTVVVAELVAKFGWQVTCAITVAAGVLQILFGLSRIARAALAISPVVVHAMLAGIGITIALQQVHVLLGGTSRSSVWQNLSQLPTQLTRLHWADLVIGLIVIVTLLSWKKVPGALGRIPGALVAVVAATVVSLVAPLGVERIVMNGSLFDAIALPTLPEGKWLAVATGVLTVALIASVESLLSAVAVDKMHSGARTDLNRELVGQGTANIASGMLGGLPITGVIVRSATNVAAGAKSKASTILHGVWILLFSVLLAGIVQQIPKAALAGLLIVIGIQLVKLAHIRLARRTGDLWVYLITVAGVMFLNLLEGVLIGLIVAIALVVWRASRADIHAEPVGDPDSRRWRVVIEGTCSFLSLPKLSTVLDSVPEGADVTVELTVDFIDHAASEVLHEWERRHREAGGTVLIDELGSDTLSATTQGPPQRAAAAQARGLEPWKAWQHTDTATEPVLSSGPLRPMLDGISRYHRRQAPVVRAHLNELRDSQAPTSLFLTCADSRVVPNVITHSGPGDLFTVRNVGNLIPAENADASVEAALAFAVEELAVSSIIICGHSGCGAMSALLNDAPVSASIREWLDHARPSLQAYLVGHPVAAAAAAAGFDTRDQLSMVNVAVQVATARQHPVVAAAAATGAVHIAGLFFDIATATVWHVGTDTVTEHHDELIPEAVRI</sequence>
<feature type="transmembrane region" description="Helical" evidence="12">
    <location>
        <begin position="101"/>
        <end position="121"/>
    </location>
</feature>
<keyword evidence="5 11" id="KW-0862">Zinc</keyword>
<feature type="transmembrane region" description="Helical" evidence="12">
    <location>
        <begin position="329"/>
        <end position="346"/>
    </location>
</feature>
<feature type="transmembrane region" description="Helical" evidence="12">
    <location>
        <begin position="133"/>
        <end position="157"/>
    </location>
</feature>
<dbReference type="InterPro" id="IPR001902">
    <property type="entry name" value="SLC26A/SulP_fam"/>
</dbReference>
<dbReference type="GO" id="GO:0008270">
    <property type="term" value="F:zinc ion binding"/>
    <property type="evidence" value="ECO:0007669"/>
    <property type="project" value="InterPro"/>
</dbReference>
<feature type="domain" description="SLC26A/SulP transporter" evidence="13">
    <location>
        <begin position="28"/>
        <end position="383"/>
    </location>
</feature>
<feature type="transmembrane region" description="Helical" evidence="12">
    <location>
        <begin position="177"/>
        <end position="195"/>
    </location>
</feature>
<dbReference type="SMART" id="SM00947">
    <property type="entry name" value="Pro_CA"/>
    <property type="match status" value="1"/>
</dbReference>